<dbReference type="InterPro" id="IPR006195">
    <property type="entry name" value="aa-tRNA-synth_II"/>
</dbReference>
<evidence type="ECO:0000259" key="7">
    <source>
        <dbReference type="PROSITE" id="PS50862"/>
    </source>
</evidence>
<evidence type="ECO:0000313" key="9">
    <source>
        <dbReference type="Proteomes" id="UP000557566"/>
    </source>
</evidence>
<dbReference type="Gene3D" id="3.30.1360.30">
    <property type="entry name" value="GAD-like domain"/>
    <property type="match status" value="1"/>
</dbReference>
<dbReference type="InterPro" id="IPR045864">
    <property type="entry name" value="aa-tRNA-synth_II/BPL/LPL"/>
</dbReference>
<reference evidence="8 9" key="1">
    <citation type="journal article" date="2020" name="Genome Biol. Evol.">
        <title>A new high-quality draft genome assembly of the Chinese cordyceps Ophiocordyceps sinensis.</title>
        <authorList>
            <person name="Shu R."/>
            <person name="Zhang J."/>
            <person name="Meng Q."/>
            <person name="Zhang H."/>
            <person name="Zhou G."/>
            <person name="Li M."/>
            <person name="Wu P."/>
            <person name="Zhao Y."/>
            <person name="Chen C."/>
            <person name="Qin Q."/>
        </authorList>
    </citation>
    <scope>NUCLEOTIDE SEQUENCE [LARGE SCALE GENOMIC DNA]</scope>
    <source>
        <strain evidence="8 9">IOZ07</strain>
    </source>
</reference>
<evidence type="ECO:0000313" key="8">
    <source>
        <dbReference type="EMBL" id="KAF4505713.1"/>
    </source>
</evidence>
<accession>A0A8H4LU74</accession>
<evidence type="ECO:0000256" key="1">
    <source>
        <dbReference type="ARBA" id="ARBA00006303"/>
    </source>
</evidence>
<dbReference type="InterPro" id="IPR004115">
    <property type="entry name" value="GAD-like_sf"/>
</dbReference>
<dbReference type="PANTHER" id="PTHR22594">
    <property type="entry name" value="ASPARTYL/LYSYL-TRNA SYNTHETASE"/>
    <property type="match status" value="1"/>
</dbReference>
<keyword evidence="4" id="KW-0067">ATP-binding</keyword>
<dbReference type="InterPro" id="IPR004364">
    <property type="entry name" value="Aa-tRNA-synt_II"/>
</dbReference>
<keyword evidence="3" id="KW-0547">Nucleotide-binding</keyword>
<sequence length="692" mass="76504">MPMLRSWRCGVTLRGRGGALKQSPLTRCSARQSTSLANAELRQQPQARQQELERLWNKYRDTPLTLKNEVEDVFVGFLGKQRHVGKQLSFSDLFTPSGEVIQICSKAIDDDAVHAKFRQTPALVPVRVRAAIDVPPADDAQPSGAAKRTVTLRDIRPLNSVPKGLIVNPGVQFPRSKRHLQIRFHPELQARLRFRSWLKGLLSQNLLERGFVDVETPALFKSTPEGAREFLVPTRNKGTAYALSQSPQQYKQILMSAGIGRYMQWARCFRDEDLRADRQPEFSQLDMEWAYATAAHVIGDVGNLILKALAALRPAQSYKTVNGSRIPFVTDMSSDSALTAAPDIHQFTTITYADSMAAYGTDKPDLRIPNRIHAIRDLKPIDHFVHMITSLDDPLVEFFTLPLKDCSPREAHELVKGFMEALPPSLSNNPDGMPQILVCDSSKPSRGFSSLGPEYESVLSLAKDGGGIKDGDLVVFQARQKPTGQYHSGSTRLGHLRTLLWRVLIEQGHVDSPRLGDEGSLQFVWVTEFPMFKPVEEGEPGQGGAAGISACHHPFTAPLSDKDFKLLFSAPLEAKSAAYDLVLNGVEIGGGSERNHVAEVQDFIMRDVLKMTPERIGDFSHLLEALQAGCPPHAGFALGFDRLVALMTDTATVRDVIAFPKTMKGEDAFVRSPSKITNEQLAPYGLELSSRG</sequence>
<organism evidence="8 9">
    <name type="scientific">Ophiocordyceps sinensis</name>
    <dbReference type="NCBI Taxonomy" id="72228"/>
    <lineage>
        <taxon>Eukaryota</taxon>
        <taxon>Fungi</taxon>
        <taxon>Dikarya</taxon>
        <taxon>Ascomycota</taxon>
        <taxon>Pezizomycotina</taxon>
        <taxon>Sordariomycetes</taxon>
        <taxon>Hypocreomycetidae</taxon>
        <taxon>Hypocreales</taxon>
        <taxon>Ophiocordycipitaceae</taxon>
        <taxon>Ophiocordyceps</taxon>
    </lineage>
</organism>
<dbReference type="GO" id="GO:0006422">
    <property type="term" value="P:aspartyl-tRNA aminoacylation"/>
    <property type="evidence" value="ECO:0007669"/>
    <property type="project" value="TreeGrafter"/>
</dbReference>
<dbReference type="PRINTS" id="PR01042">
    <property type="entry name" value="TRNASYNTHASP"/>
</dbReference>
<feature type="domain" description="Aminoacyl-transfer RNA synthetases class-II family profile" evidence="7">
    <location>
        <begin position="192"/>
        <end position="673"/>
    </location>
</feature>
<name>A0A8H4LU74_9HYPO</name>
<dbReference type="PANTHER" id="PTHR22594:SF5">
    <property type="entry name" value="ASPARTATE--TRNA LIGASE, MITOCHONDRIAL"/>
    <property type="match status" value="1"/>
</dbReference>
<evidence type="ECO:0000256" key="5">
    <source>
        <dbReference type="ARBA" id="ARBA00022917"/>
    </source>
</evidence>
<proteinExistence type="inferred from homology"/>
<evidence type="ECO:0000256" key="3">
    <source>
        <dbReference type="ARBA" id="ARBA00022741"/>
    </source>
</evidence>
<evidence type="ECO:0000256" key="6">
    <source>
        <dbReference type="ARBA" id="ARBA00023146"/>
    </source>
</evidence>
<dbReference type="AlphaFoldDB" id="A0A8H4LU74"/>
<dbReference type="GO" id="GO:0004815">
    <property type="term" value="F:aspartate-tRNA ligase activity"/>
    <property type="evidence" value="ECO:0007669"/>
    <property type="project" value="TreeGrafter"/>
</dbReference>
<gene>
    <name evidence="8" type="ORF">G6O67_007631</name>
</gene>
<dbReference type="SUPFAM" id="SSF55681">
    <property type="entry name" value="Class II aaRS and biotin synthetases"/>
    <property type="match status" value="1"/>
</dbReference>
<dbReference type="GO" id="GO:0005739">
    <property type="term" value="C:mitochondrion"/>
    <property type="evidence" value="ECO:0007669"/>
    <property type="project" value="TreeGrafter"/>
</dbReference>
<evidence type="ECO:0000256" key="2">
    <source>
        <dbReference type="ARBA" id="ARBA00022598"/>
    </source>
</evidence>
<keyword evidence="2" id="KW-0436">Ligase</keyword>
<dbReference type="GO" id="GO:0005524">
    <property type="term" value="F:ATP binding"/>
    <property type="evidence" value="ECO:0007669"/>
    <property type="project" value="UniProtKB-KW"/>
</dbReference>
<dbReference type="Pfam" id="PF00152">
    <property type="entry name" value="tRNA-synt_2"/>
    <property type="match status" value="1"/>
</dbReference>
<comment type="caution">
    <text evidence="8">The sequence shown here is derived from an EMBL/GenBank/DDBJ whole genome shotgun (WGS) entry which is preliminary data.</text>
</comment>
<evidence type="ECO:0000256" key="4">
    <source>
        <dbReference type="ARBA" id="ARBA00022840"/>
    </source>
</evidence>
<comment type="similarity">
    <text evidence="1">Belongs to the class-II aminoacyl-tRNA synthetase family. Type 1 subfamily.</text>
</comment>
<dbReference type="Proteomes" id="UP000557566">
    <property type="component" value="Unassembled WGS sequence"/>
</dbReference>
<dbReference type="EMBL" id="JAAVMX010000008">
    <property type="protein sequence ID" value="KAF4505713.1"/>
    <property type="molecule type" value="Genomic_DNA"/>
</dbReference>
<dbReference type="OrthoDB" id="439710at2759"/>
<keyword evidence="9" id="KW-1185">Reference proteome</keyword>
<protein>
    <recommendedName>
        <fullName evidence="7">Aminoacyl-transfer RNA synthetases class-II family profile domain-containing protein</fullName>
    </recommendedName>
</protein>
<dbReference type="InterPro" id="IPR002312">
    <property type="entry name" value="Asp/Asn-tRNA-synth_IIb"/>
</dbReference>
<keyword evidence="6" id="KW-0030">Aminoacyl-tRNA synthetase</keyword>
<keyword evidence="5" id="KW-0648">Protein biosynthesis</keyword>
<dbReference type="PROSITE" id="PS50862">
    <property type="entry name" value="AA_TRNA_LIGASE_II"/>
    <property type="match status" value="1"/>
</dbReference>
<dbReference type="Gene3D" id="3.30.930.10">
    <property type="entry name" value="Bira Bifunctional Protein, Domain 2"/>
    <property type="match status" value="1"/>
</dbReference>